<keyword evidence="1" id="KW-0233">DNA recombination</keyword>
<dbReference type="OrthoDB" id="8883268at2"/>
<dbReference type="InterPro" id="IPR011010">
    <property type="entry name" value="DNA_brk_join_enz"/>
</dbReference>
<sequence>MNELTLRIQELANRCQAILDAMRSPDVQEQRSTSHKTKIEYERQAQQLLQRARHVEGGLFAVVQSTRCVTTFRKRLIALEHFLFSQQEQLTRQLNAPAVQAAEILHLRFFLQLKHLQALQRLRQQGMTGERAKRRSKRQSLAGLPANWRIDLCKRAVGGRYLFSLIVLALTGCRPSELVHGIDIWRGKDEVTGKLLIHLRIRGAKVKDSQGQPLRTISYDTNDPHPLVVVVNELLDTQSEPRVFAQVRSAVNLTVEIRRLARSLWPKHKQPITAYCFRHQFAADLKANGDDEATSRGLGHISAETRRLYGTAGQASKGHRLRPLRVEVERPVKPRSRGPCTKWRIEPAS</sequence>
<evidence type="ECO:0008006" key="4">
    <source>
        <dbReference type="Google" id="ProtNLM"/>
    </source>
</evidence>
<accession>A0A1I7FWJ5</accession>
<organism evidence="2 3">
    <name type="scientific">Paenacidovorax caeni</name>
    <dbReference type="NCBI Taxonomy" id="343013"/>
    <lineage>
        <taxon>Bacteria</taxon>
        <taxon>Pseudomonadati</taxon>
        <taxon>Pseudomonadota</taxon>
        <taxon>Betaproteobacteria</taxon>
        <taxon>Burkholderiales</taxon>
        <taxon>Comamonadaceae</taxon>
        <taxon>Paenacidovorax</taxon>
    </lineage>
</organism>
<dbReference type="AlphaFoldDB" id="A0A1I7FWJ5"/>
<dbReference type="EMBL" id="FPBX01000003">
    <property type="protein sequence ID" value="SFU40565.1"/>
    <property type="molecule type" value="Genomic_DNA"/>
</dbReference>
<name>A0A1I7FWJ5_9BURK</name>
<dbReference type="SUPFAM" id="SSF56349">
    <property type="entry name" value="DNA breaking-rejoining enzymes"/>
    <property type="match status" value="1"/>
</dbReference>
<keyword evidence="3" id="KW-1185">Reference proteome</keyword>
<dbReference type="InterPro" id="IPR013762">
    <property type="entry name" value="Integrase-like_cat_sf"/>
</dbReference>
<reference evidence="2 3" key="1">
    <citation type="submission" date="2016-10" db="EMBL/GenBank/DDBJ databases">
        <authorList>
            <person name="de Groot N.N."/>
        </authorList>
    </citation>
    <scope>NUCLEOTIDE SEQUENCE [LARGE SCALE GENOMIC DNA]</scope>
    <source>
        <strain evidence="2 3">R-24608</strain>
    </source>
</reference>
<evidence type="ECO:0000256" key="1">
    <source>
        <dbReference type="ARBA" id="ARBA00023172"/>
    </source>
</evidence>
<evidence type="ECO:0000313" key="3">
    <source>
        <dbReference type="Proteomes" id="UP000183656"/>
    </source>
</evidence>
<dbReference type="GO" id="GO:0006310">
    <property type="term" value="P:DNA recombination"/>
    <property type="evidence" value="ECO:0007669"/>
    <property type="project" value="UniProtKB-KW"/>
</dbReference>
<proteinExistence type="predicted"/>
<dbReference type="Gene3D" id="1.10.443.10">
    <property type="entry name" value="Intergrase catalytic core"/>
    <property type="match status" value="1"/>
</dbReference>
<evidence type="ECO:0000313" key="2">
    <source>
        <dbReference type="EMBL" id="SFU40565.1"/>
    </source>
</evidence>
<gene>
    <name evidence="2" type="ORF">SAMN04489707_100393</name>
</gene>
<dbReference type="GO" id="GO:0015074">
    <property type="term" value="P:DNA integration"/>
    <property type="evidence" value="ECO:0007669"/>
    <property type="project" value="InterPro"/>
</dbReference>
<dbReference type="GO" id="GO:0003677">
    <property type="term" value="F:DNA binding"/>
    <property type="evidence" value="ECO:0007669"/>
    <property type="project" value="InterPro"/>
</dbReference>
<dbReference type="Proteomes" id="UP000183656">
    <property type="component" value="Unassembled WGS sequence"/>
</dbReference>
<dbReference type="RefSeq" id="WP_054254667.1">
    <property type="nucleotide sequence ID" value="NZ_CYIG01000001.1"/>
</dbReference>
<protein>
    <recommendedName>
        <fullName evidence="4">Phage integrase family protein</fullName>
    </recommendedName>
</protein>